<evidence type="ECO:0000313" key="6">
    <source>
        <dbReference type="Proteomes" id="UP000770661"/>
    </source>
</evidence>
<dbReference type="InterPro" id="IPR007349">
    <property type="entry name" value="DUF418"/>
</dbReference>
<dbReference type="Proteomes" id="UP000770661">
    <property type="component" value="Unassembled WGS sequence"/>
</dbReference>
<feature type="region of interest" description="Disordered" evidence="1">
    <location>
        <begin position="161"/>
        <end position="203"/>
    </location>
</feature>
<name>A0A8J4YEN4_CHIOP</name>
<dbReference type="PANTHER" id="PTHR31061">
    <property type="entry name" value="LD22376P"/>
    <property type="match status" value="1"/>
</dbReference>
<dbReference type="Pfam" id="PF07786">
    <property type="entry name" value="HGSNAT_cat"/>
    <property type="match status" value="1"/>
</dbReference>
<keyword evidence="2" id="KW-0472">Membrane</keyword>
<feature type="transmembrane region" description="Helical" evidence="2">
    <location>
        <begin position="336"/>
        <end position="355"/>
    </location>
</feature>
<gene>
    <name evidence="5" type="primary">HGSNAT</name>
    <name evidence="5" type="ORF">GWK47_036149</name>
</gene>
<feature type="transmembrane region" description="Helical" evidence="2">
    <location>
        <begin position="276"/>
        <end position="294"/>
    </location>
</feature>
<dbReference type="PANTHER" id="PTHR31061:SF24">
    <property type="entry name" value="LD22376P"/>
    <property type="match status" value="1"/>
</dbReference>
<feature type="transmembrane region" description="Helical" evidence="2">
    <location>
        <begin position="528"/>
        <end position="550"/>
    </location>
</feature>
<feature type="transmembrane region" description="Helical" evidence="2">
    <location>
        <begin position="599"/>
        <end position="616"/>
    </location>
</feature>
<keyword evidence="2" id="KW-1133">Transmembrane helix</keyword>
<evidence type="ECO:0000313" key="5">
    <source>
        <dbReference type="EMBL" id="KAG0726623.1"/>
    </source>
</evidence>
<feature type="transmembrane region" description="Helical" evidence="2">
    <location>
        <begin position="570"/>
        <end position="587"/>
    </location>
</feature>
<feature type="compositionally biased region" description="Low complexity" evidence="1">
    <location>
        <begin position="162"/>
        <end position="174"/>
    </location>
</feature>
<evidence type="ECO:0000256" key="1">
    <source>
        <dbReference type="SAM" id="MobiDB-lite"/>
    </source>
</evidence>
<feature type="domain" description="Heparan-alpha-glucosaminide N-acetyltransferase catalytic" evidence="4">
    <location>
        <begin position="235"/>
        <end position="355"/>
    </location>
</feature>
<keyword evidence="2" id="KW-0812">Transmembrane</keyword>
<evidence type="ECO:0000259" key="4">
    <source>
        <dbReference type="Pfam" id="PF07786"/>
    </source>
</evidence>
<evidence type="ECO:0000259" key="3">
    <source>
        <dbReference type="Pfam" id="PF04235"/>
    </source>
</evidence>
<evidence type="ECO:0000256" key="2">
    <source>
        <dbReference type="SAM" id="Phobius"/>
    </source>
</evidence>
<feature type="transmembrane region" description="Helical" evidence="2">
    <location>
        <begin position="306"/>
        <end position="324"/>
    </location>
</feature>
<feature type="transmembrane region" description="Helical" evidence="2">
    <location>
        <begin position="384"/>
        <end position="403"/>
    </location>
</feature>
<dbReference type="OrthoDB" id="2149840at2759"/>
<protein>
    <submittedName>
        <fullName evidence="5">Heparan-alpha-glucosaminide N-acetyltransferase</fullName>
    </submittedName>
</protein>
<accession>A0A8J4YEN4</accession>
<dbReference type="InterPro" id="IPR012429">
    <property type="entry name" value="HGSNAT_cat"/>
</dbReference>
<reference evidence="5" key="1">
    <citation type="submission" date="2020-07" db="EMBL/GenBank/DDBJ databases">
        <title>The High-quality genome of the commercially important snow crab, Chionoecetes opilio.</title>
        <authorList>
            <person name="Jeong J.-H."/>
            <person name="Ryu S."/>
        </authorList>
    </citation>
    <scope>NUCLEOTIDE SEQUENCE</scope>
    <source>
        <strain evidence="5">MADBK_172401_WGS</strain>
        <tissue evidence="5">Digestive gland</tissue>
    </source>
</reference>
<feature type="transmembrane region" description="Helical" evidence="2">
    <location>
        <begin position="132"/>
        <end position="150"/>
    </location>
</feature>
<keyword evidence="6" id="KW-1185">Reference proteome</keyword>
<feature type="transmembrane region" description="Helical" evidence="2">
    <location>
        <begin position="497"/>
        <end position="516"/>
    </location>
</feature>
<feature type="domain" description="DUF418" evidence="3">
    <location>
        <begin position="483"/>
        <end position="610"/>
    </location>
</feature>
<sequence>MSLFHSTTPTCPPAPPGHHMKLGQACLEVHNGDSSYAVQLWAQAKECYKCPPWLYLTLPPNATQTLMVNTTYPTDLLTTRTDGGDLFSMQYHFGEYGNYRLGLGARDWIGRSKIWVWDGSGDMEVTRQPERGAFPLVIAALFFVLLTFMWQCAKFLQRRMDSSTTSQTRTTTSTESERNPLISPHRDRLTTSPQPSTSISTSTLQDNLTTTSELTVQVGLGAGLPLPDPRVQSGRLLSLDAFRGLAIVLMIFVNYGGGQYFFFKHARWNGLTVADLVFPWFLWIMGVSLVFSIRSQLRRATKRFTIVLRILKRCAILFALGILVNSTNGHNHLFTFRLLGVLQRFSLCYFLTALIEVYTTNPQESPEYVWYWRFRDIVRSGPQWVYTLVLVTVQLALTFGMPVPGCPMGYLGPGGLHDGGMYKGCTGGAAGYIDRAMMGRAHVYAHPTCASVYDSTTPYDPEGLLGVLTSVLMVQLGASCGRIITTHHTHRGRTLRWLAWGVGTGLLAGLLCGWRKEAGLIPVNKNLWSLSYVLCTASFAFILFTIFYVFIDERKWWGGNPLRYAGMNSIALYVGHEICGGLVPFSWQPVGQHHANHLIMNLWATSLWVVIAYVLHRKKLYFSV</sequence>
<proteinExistence type="predicted"/>
<dbReference type="AlphaFoldDB" id="A0A8J4YEN4"/>
<organism evidence="5 6">
    <name type="scientific">Chionoecetes opilio</name>
    <name type="common">Atlantic snow crab</name>
    <name type="synonym">Cancer opilio</name>
    <dbReference type="NCBI Taxonomy" id="41210"/>
    <lineage>
        <taxon>Eukaryota</taxon>
        <taxon>Metazoa</taxon>
        <taxon>Ecdysozoa</taxon>
        <taxon>Arthropoda</taxon>
        <taxon>Crustacea</taxon>
        <taxon>Multicrustacea</taxon>
        <taxon>Malacostraca</taxon>
        <taxon>Eumalacostraca</taxon>
        <taxon>Eucarida</taxon>
        <taxon>Decapoda</taxon>
        <taxon>Pleocyemata</taxon>
        <taxon>Brachyura</taxon>
        <taxon>Eubrachyura</taxon>
        <taxon>Majoidea</taxon>
        <taxon>Majidae</taxon>
        <taxon>Chionoecetes</taxon>
    </lineage>
</organism>
<feature type="compositionally biased region" description="Low complexity" evidence="1">
    <location>
        <begin position="190"/>
        <end position="203"/>
    </location>
</feature>
<feature type="transmembrane region" description="Helical" evidence="2">
    <location>
        <begin position="463"/>
        <end position="485"/>
    </location>
</feature>
<comment type="caution">
    <text evidence="5">The sequence shown here is derived from an EMBL/GenBank/DDBJ whole genome shotgun (WGS) entry which is preliminary data.</text>
</comment>
<dbReference type="EMBL" id="JACEEZ010004141">
    <property type="protein sequence ID" value="KAG0726623.1"/>
    <property type="molecule type" value="Genomic_DNA"/>
</dbReference>
<dbReference type="Pfam" id="PF04235">
    <property type="entry name" value="DUF418"/>
    <property type="match status" value="1"/>
</dbReference>
<feature type="transmembrane region" description="Helical" evidence="2">
    <location>
        <begin position="236"/>
        <end position="256"/>
    </location>
</feature>